<dbReference type="PANTHER" id="PTHR37534:SF39">
    <property type="entry name" value="TRANSCRIPTION FACTOR DOMAIN-CONTAINING PROTEIN"/>
    <property type="match status" value="1"/>
</dbReference>
<dbReference type="GO" id="GO:0000981">
    <property type="term" value="F:DNA-binding transcription factor activity, RNA polymerase II-specific"/>
    <property type="evidence" value="ECO:0007669"/>
    <property type="project" value="InterPro"/>
</dbReference>
<dbReference type="InterPro" id="IPR036864">
    <property type="entry name" value="Zn2-C6_fun-type_DNA-bd_sf"/>
</dbReference>
<dbReference type="Pfam" id="PF11951">
    <property type="entry name" value="Fungal_trans_2"/>
    <property type="match status" value="1"/>
</dbReference>
<dbReference type="Gene3D" id="4.10.240.10">
    <property type="entry name" value="Zn(2)-C6 fungal-type DNA-binding domain"/>
    <property type="match status" value="1"/>
</dbReference>
<comment type="caution">
    <text evidence="4">The sequence shown here is derived from an EMBL/GenBank/DDBJ whole genome shotgun (WGS) entry which is preliminary data.</text>
</comment>
<name>A0A166VAL6_9PEZI</name>
<organism evidence="4 5">
    <name type="scientific">Colletotrichum tofieldiae</name>
    <dbReference type="NCBI Taxonomy" id="708197"/>
    <lineage>
        <taxon>Eukaryota</taxon>
        <taxon>Fungi</taxon>
        <taxon>Dikarya</taxon>
        <taxon>Ascomycota</taxon>
        <taxon>Pezizomycotina</taxon>
        <taxon>Sordariomycetes</taxon>
        <taxon>Hypocreomycetidae</taxon>
        <taxon>Glomerellales</taxon>
        <taxon>Glomerellaceae</taxon>
        <taxon>Colletotrichum</taxon>
        <taxon>Colletotrichum spaethianum species complex</taxon>
    </lineage>
</organism>
<dbReference type="EMBL" id="LFIV01000033">
    <property type="protein sequence ID" value="KZL74362.1"/>
    <property type="molecule type" value="Genomic_DNA"/>
</dbReference>
<protein>
    <submittedName>
        <fullName evidence="4">Zinc-finger transcription factor</fullName>
    </submittedName>
</protein>
<dbReference type="SUPFAM" id="SSF57701">
    <property type="entry name" value="Zn2/Cys6 DNA-binding domain"/>
    <property type="match status" value="1"/>
</dbReference>
<dbReference type="GO" id="GO:0045944">
    <property type="term" value="P:positive regulation of transcription by RNA polymerase II"/>
    <property type="evidence" value="ECO:0007669"/>
    <property type="project" value="TreeGrafter"/>
</dbReference>
<reference evidence="4 5" key="1">
    <citation type="submission" date="2015-06" db="EMBL/GenBank/DDBJ databases">
        <title>Survival trade-offs in plant roots during colonization by closely related pathogenic and mutualistic fungi.</title>
        <authorList>
            <person name="Hacquard S."/>
            <person name="Kracher B."/>
            <person name="Hiruma K."/>
            <person name="Weinman A."/>
            <person name="Muench P."/>
            <person name="Garrido Oter R."/>
            <person name="Ver Loren van Themaat E."/>
            <person name="Dallerey J.-F."/>
            <person name="Damm U."/>
            <person name="Henrissat B."/>
            <person name="Lespinet O."/>
            <person name="Thon M."/>
            <person name="Kemen E."/>
            <person name="McHardy A.C."/>
            <person name="Schulze-Lefert P."/>
            <person name="O'Connell R.J."/>
        </authorList>
    </citation>
    <scope>NUCLEOTIDE SEQUENCE [LARGE SCALE GENOMIC DNA]</scope>
    <source>
        <strain evidence="4 5">0861</strain>
    </source>
</reference>
<dbReference type="GO" id="GO:0000976">
    <property type="term" value="F:transcription cis-regulatory region binding"/>
    <property type="evidence" value="ECO:0007669"/>
    <property type="project" value="TreeGrafter"/>
</dbReference>
<evidence type="ECO:0000259" key="3">
    <source>
        <dbReference type="PROSITE" id="PS50048"/>
    </source>
</evidence>
<evidence type="ECO:0000313" key="4">
    <source>
        <dbReference type="EMBL" id="KZL74362.1"/>
    </source>
</evidence>
<dbReference type="GO" id="GO:0008270">
    <property type="term" value="F:zinc ion binding"/>
    <property type="evidence" value="ECO:0007669"/>
    <property type="project" value="UniProtKB-KW"/>
</dbReference>
<evidence type="ECO:0000256" key="1">
    <source>
        <dbReference type="ARBA" id="ARBA00004123"/>
    </source>
</evidence>
<dbReference type="AlphaFoldDB" id="A0A166VAL6"/>
<dbReference type="GO" id="GO:0005634">
    <property type="term" value="C:nucleus"/>
    <property type="evidence" value="ECO:0007669"/>
    <property type="project" value="UniProtKB-SubCell"/>
</dbReference>
<keyword evidence="2" id="KW-0539">Nucleus</keyword>
<feature type="domain" description="Zn(2)-C6 fungal-type" evidence="3">
    <location>
        <begin position="17"/>
        <end position="45"/>
    </location>
</feature>
<comment type="subcellular location">
    <subcellularLocation>
        <location evidence="1">Nucleus</location>
    </subcellularLocation>
</comment>
<proteinExistence type="predicted"/>
<keyword evidence="4" id="KW-0863">Zinc-finger</keyword>
<dbReference type="InterPro" id="IPR021858">
    <property type="entry name" value="Fun_TF"/>
</dbReference>
<evidence type="ECO:0000256" key="2">
    <source>
        <dbReference type="ARBA" id="ARBA00023242"/>
    </source>
</evidence>
<keyword evidence="5" id="KW-1185">Reference proteome</keyword>
<dbReference type="InterPro" id="IPR001138">
    <property type="entry name" value="Zn2Cys6_DnaBD"/>
</dbReference>
<dbReference type="PANTHER" id="PTHR37534">
    <property type="entry name" value="TRANSCRIPTIONAL ACTIVATOR PROTEIN UGA3"/>
    <property type="match status" value="1"/>
</dbReference>
<dbReference type="PROSITE" id="PS50048">
    <property type="entry name" value="ZN2_CY6_FUNGAL_2"/>
    <property type="match status" value="1"/>
</dbReference>
<dbReference type="STRING" id="708197.A0A166VAL6"/>
<gene>
    <name evidence="4" type="ORF">CT0861_02060</name>
</gene>
<dbReference type="Proteomes" id="UP000076552">
    <property type="component" value="Unassembled WGS sequence"/>
</dbReference>
<dbReference type="CDD" id="cd00067">
    <property type="entry name" value="GAL4"/>
    <property type="match status" value="1"/>
</dbReference>
<sequence length="510" mass="57141">MSIPIAGLDGLPLLKKRCGTCIDRKISCDRRHPRCSNCVRSNRACQGYGLRLSWPRDNDRKRMIVSRAGYFLRRSRHNSPSSGQFHMINATSWDIKVYQYLNTPHGNPIPALSHSLSRSMPGLSATEKDLFQFFQNKVAVGLSSFSSKPLGQSLLRLASSGDSLASVALQRSLIAVAYQYRYGPGLRGEELKLSAIHALAASAAQGIQSQSAVQHVAAGMVLCLFETRQSSVSSNQWLCYLRAAGKVIESVSLKSFVGVTDGPILLEWVYYHEVLARFSLRHWRRSDGEVPSHACFAKLPCYLPEEKSRWHAASGIVQWQKPIEHQKLFEPLHLLSEVTAEILPSKNPTCHGEEYKVKIKNLKEEIMNLKGPRPFDDETRRAAAKAEVFRIATLVYLSRSTGQDSTHPSEIPLLVKRGLHLIHHMGICERPLPLLILGCEARTDIERLYILDLVASTETAAPDRHLHSIKTLLQALWTQDDLHAEDNVQPDYMEKLSAVFTASRLLPHFA</sequence>
<accession>A0A166VAL6</accession>
<keyword evidence="4" id="KW-0862">Zinc</keyword>
<evidence type="ECO:0000313" key="5">
    <source>
        <dbReference type="Proteomes" id="UP000076552"/>
    </source>
</evidence>
<keyword evidence="4" id="KW-0479">Metal-binding</keyword>
<dbReference type="Pfam" id="PF00172">
    <property type="entry name" value="Zn_clus"/>
    <property type="match status" value="1"/>
</dbReference>